<dbReference type="EMBL" id="FJUW01000001">
    <property type="protein sequence ID" value="CZS88199.1"/>
    <property type="molecule type" value="Genomic_DNA"/>
</dbReference>
<proteinExistence type="predicted"/>
<evidence type="ECO:0000313" key="2">
    <source>
        <dbReference type="EMBL" id="CZS88199.1"/>
    </source>
</evidence>
<dbReference type="STRING" id="914237.A0A1E1JR29"/>
<organism evidence="2 3">
    <name type="scientific">Rhynchosporium graminicola</name>
    <dbReference type="NCBI Taxonomy" id="2792576"/>
    <lineage>
        <taxon>Eukaryota</taxon>
        <taxon>Fungi</taxon>
        <taxon>Dikarya</taxon>
        <taxon>Ascomycota</taxon>
        <taxon>Pezizomycotina</taxon>
        <taxon>Leotiomycetes</taxon>
        <taxon>Helotiales</taxon>
        <taxon>Ploettnerulaceae</taxon>
        <taxon>Rhynchosporium</taxon>
    </lineage>
</organism>
<evidence type="ECO:0000256" key="1">
    <source>
        <dbReference type="SAM" id="MobiDB-lite"/>
    </source>
</evidence>
<dbReference type="Proteomes" id="UP000178129">
    <property type="component" value="Unassembled WGS sequence"/>
</dbReference>
<evidence type="ECO:0008006" key="4">
    <source>
        <dbReference type="Google" id="ProtNLM"/>
    </source>
</evidence>
<evidence type="ECO:0000313" key="3">
    <source>
        <dbReference type="Proteomes" id="UP000178129"/>
    </source>
</evidence>
<protein>
    <recommendedName>
        <fullName evidence="4">SET domain-containing protein</fullName>
    </recommendedName>
</protein>
<keyword evidence="3" id="KW-1185">Reference proteome</keyword>
<accession>A0A1E1JR29</accession>
<reference evidence="3" key="1">
    <citation type="submission" date="2016-03" db="EMBL/GenBank/DDBJ databases">
        <authorList>
            <person name="Ploux O."/>
        </authorList>
    </citation>
    <scope>NUCLEOTIDE SEQUENCE [LARGE SCALE GENOMIC DNA]</scope>
    <source>
        <strain evidence="3">UK7</strain>
    </source>
</reference>
<feature type="compositionally biased region" description="Polar residues" evidence="1">
    <location>
        <begin position="260"/>
        <end position="278"/>
    </location>
</feature>
<dbReference type="AlphaFoldDB" id="A0A1E1JR29"/>
<feature type="compositionally biased region" description="Polar residues" evidence="1">
    <location>
        <begin position="1"/>
        <end position="19"/>
    </location>
</feature>
<dbReference type="InParanoid" id="A0A1E1JR29"/>
<comment type="caution">
    <text evidence="2">The sequence shown here is derived from an EMBL/GenBank/DDBJ whole genome shotgun (WGS) entry which is preliminary data.</text>
</comment>
<feature type="compositionally biased region" description="Basic residues" evidence="1">
    <location>
        <begin position="55"/>
        <end position="69"/>
    </location>
</feature>
<gene>
    <name evidence="2" type="ORF">RCO7_01162</name>
</gene>
<feature type="compositionally biased region" description="Polar residues" evidence="1">
    <location>
        <begin position="43"/>
        <end position="52"/>
    </location>
</feature>
<name>A0A1E1JR29_9HELO</name>
<sequence>MASTEPQMPSSIAGNVKLSSSDKDVTAQKAAQNLQVSIPEPASAQSSMSTGRSKAEKKKRKKENVRKNKANAFAVAEQQSEQKLVDDMNAFSVHQPGNLDASAGKQVDKMSYHTEQKDVHVPVPSSLLFEFLPCPEKGGIGGFARFDINKGPNLLVEEAIFKGYREHTCKESLFKVLSREKQDKINALFSRCNYKSTQSTETPLMQMWDINIYDTAKGLNLYLLAARFKLDCFPDLARGFTKDDCIICGKEHSGGRGTPGQLNSNSRGGQSQTRRAPQ</sequence>
<feature type="region of interest" description="Disordered" evidence="1">
    <location>
        <begin position="254"/>
        <end position="278"/>
    </location>
</feature>
<feature type="region of interest" description="Disordered" evidence="1">
    <location>
        <begin position="1"/>
        <end position="70"/>
    </location>
</feature>